<dbReference type="HOGENOM" id="CLU_2419019_0_0_1"/>
<evidence type="ECO:0000313" key="2">
    <source>
        <dbReference type="Proteomes" id="UP000054477"/>
    </source>
</evidence>
<organism evidence="1 2">
    <name type="scientific">Laccaria amethystina LaAM-08-1</name>
    <dbReference type="NCBI Taxonomy" id="1095629"/>
    <lineage>
        <taxon>Eukaryota</taxon>
        <taxon>Fungi</taxon>
        <taxon>Dikarya</taxon>
        <taxon>Basidiomycota</taxon>
        <taxon>Agaricomycotina</taxon>
        <taxon>Agaricomycetes</taxon>
        <taxon>Agaricomycetidae</taxon>
        <taxon>Agaricales</taxon>
        <taxon>Agaricineae</taxon>
        <taxon>Hydnangiaceae</taxon>
        <taxon>Laccaria</taxon>
    </lineage>
</organism>
<feature type="non-terminal residue" evidence="1">
    <location>
        <position position="1"/>
    </location>
</feature>
<reference evidence="1 2" key="1">
    <citation type="submission" date="2014-04" db="EMBL/GenBank/DDBJ databases">
        <authorList>
            <consortium name="DOE Joint Genome Institute"/>
            <person name="Kuo A."/>
            <person name="Kohler A."/>
            <person name="Nagy L.G."/>
            <person name="Floudas D."/>
            <person name="Copeland A."/>
            <person name="Barry K.W."/>
            <person name="Cichocki N."/>
            <person name="Veneault-Fourrey C."/>
            <person name="LaButti K."/>
            <person name="Lindquist E.A."/>
            <person name="Lipzen A."/>
            <person name="Lundell T."/>
            <person name="Morin E."/>
            <person name="Murat C."/>
            <person name="Sun H."/>
            <person name="Tunlid A."/>
            <person name="Henrissat B."/>
            <person name="Grigoriev I.V."/>
            <person name="Hibbett D.S."/>
            <person name="Martin F."/>
            <person name="Nordberg H.P."/>
            <person name="Cantor M.N."/>
            <person name="Hua S.X."/>
        </authorList>
    </citation>
    <scope>NUCLEOTIDE SEQUENCE [LARGE SCALE GENOMIC DNA]</scope>
    <source>
        <strain evidence="1 2">LaAM-08-1</strain>
    </source>
</reference>
<dbReference type="OrthoDB" id="10540550at2759"/>
<gene>
    <name evidence="1" type="ORF">K443DRAFT_666473</name>
</gene>
<dbReference type="Proteomes" id="UP000054477">
    <property type="component" value="Unassembled WGS sequence"/>
</dbReference>
<evidence type="ECO:0000313" key="1">
    <source>
        <dbReference type="EMBL" id="KIK00210.1"/>
    </source>
</evidence>
<dbReference type="AlphaFoldDB" id="A0A0C9WPZ9"/>
<dbReference type="EMBL" id="KN838631">
    <property type="protein sequence ID" value="KIK00210.1"/>
    <property type="molecule type" value="Genomic_DNA"/>
</dbReference>
<accession>A0A0C9WPZ9</accession>
<protein>
    <submittedName>
        <fullName evidence="1">Uncharacterized protein</fullName>
    </submittedName>
</protein>
<sequence length="92" mass="9679">FISTLITQCPTLSALSSSPPHILALGAPLASSSALLASTHTSPLSTSVCILPPHAHSTPSDFFDIILPIHPIFSVCISTPRHSLWALVPFKP</sequence>
<proteinExistence type="predicted"/>
<name>A0A0C9WPZ9_9AGAR</name>
<keyword evidence="2" id="KW-1185">Reference proteome</keyword>
<reference evidence="2" key="2">
    <citation type="submission" date="2015-01" db="EMBL/GenBank/DDBJ databases">
        <title>Evolutionary Origins and Diversification of the Mycorrhizal Mutualists.</title>
        <authorList>
            <consortium name="DOE Joint Genome Institute"/>
            <consortium name="Mycorrhizal Genomics Consortium"/>
            <person name="Kohler A."/>
            <person name="Kuo A."/>
            <person name="Nagy L.G."/>
            <person name="Floudas D."/>
            <person name="Copeland A."/>
            <person name="Barry K.W."/>
            <person name="Cichocki N."/>
            <person name="Veneault-Fourrey C."/>
            <person name="LaButti K."/>
            <person name="Lindquist E.A."/>
            <person name="Lipzen A."/>
            <person name="Lundell T."/>
            <person name="Morin E."/>
            <person name="Murat C."/>
            <person name="Riley R."/>
            <person name="Ohm R."/>
            <person name="Sun H."/>
            <person name="Tunlid A."/>
            <person name="Henrissat B."/>
            <person name="Grigoriev I.V."/>
            <person name="Hibbett D.S."/>
            <person name="Martin F."/>
        </authorList>
    </citation>
    <scope>NUCLEOTIDE SEQUENCE [LARGE SCALE GENOMIC DNA]</scope>
    <source>
        <strain evidence="2">LaAM-08-1</strain>
    </source>
</reference>